<dbReference type="EMBL" id="AEQO01000172">
    <property type="protein sequence ID" value="EFV03675.1"/>
    <property type="molecule type" value="Genomic_DNA"/>
</dbReference>
<evidence type="ECO:0000313" key="2">
    <source>
        <dbReference type="Proteomes" id="UP000003874"/>
    </source>
</evidence>
<name>E6MRQ0_9BACT</name>
<gene>
    <name evidence="1" type="ORF">HMPREF9420_2168</name>
</gene>
<protein>
    <submittedName>
        <fullName evidence="1">Uncharacterized protein</fullName>
    </submittedName>
</protein>
<sequence>MGLSAVCRSMKNSFWSFCSVQKREKLLFGLSAVCRSVKNFFLVFLQRAEA</sequence>
<comment type="caution">
    <text evidence="1">The sequence shown here is derived from an EMBL/GenBank/DDBJ whole genome shotgun (WGS) entry which is preliminary data.</text>
</comment>
<evidence type="ECO:0000313" key="1">
    <source>
        <dbReference type="EMBL" id="EFV03675.1"/>
    </source>
</evidence>
<organism evidence="1 2">
    <name type="scientific">Segatella salivae DSM 15606</name>
    <dbReference type="NCBI Taxonomy" id="888832"/>
    <lineage>
        <taxon>Bacteria</taxon>
        <taxon>Pseudomonadati</taxon>
        <taxon>Bacteroidota</taxon>
        <taxon>Bacteroidia</taxon>
        <taxon>Bacteroidales</taxon>
        <taxon>Prevotellaceae</taxon>
        <taxon>Segatella</taxon>
    </lineage>
</organism>
<dbReference type="AlphaFoldDB" id="E6MRQ0"/>
<dbReference type="HOGENOM" id="CLU_3121273_0_0_10"/>
<accession>E6MRQ0</accession>
<keyword evidence="2" id="KW-1185">Reference proteome</keyword>
<proteinExistence type="predicted"/>
<dbReference type="Proteomes" id="UP000003874">
    <property type="component" value="Unassembled WGS sequence"/>
</dbReference>
<reference evidence="1 2" key="1">
    <citation type="submission" date="2010-12" db="EMBL/GenBank/DDBJ databases">
        <authorList>
            <person name="Muzny D."/>
            <person name="Qin X."/>
            <person name="Deng J."/>
            <person name="Jiang H."/>
            <person name="Liu Y."/>
            <person name="Qu J."/>
            <person name="Song X.-Z."/>
            <person name="Zhang L."/>
            <person name="Thornton R."/>
            <person name="Coyle M."/>
            <person name="Francisco L."/>
            <person name="Jackson L."/>
            <person name="Javaid M."/>
            <person name="Korchina V."/>
            <person name="Kovar C."/>
            <person name="Mata R."/>
            <person name="Mathew T."/>
            <person name="Ngo R."/>
            <person name="Nguyen L."/>
            <person name="Nguyen N."/>
            <person name="Okwuonu G."/>
            <person name="Ongeri F."/>
            <person name="Pham C."/>
            <person name="Simmons D."/>
            <person name="Wilczek-Boney K."/>
            <person name="Hale W."/>
            <person name="Jakkamsetti A."/>
            <person name="Pham P."/>
            <person name="Ruth R."/>
            <person name="San Lucas F."/>
            <person name="Warren J."/>
            <person name="Zhang J."/>
            <person name="Zhao Z."/>
            <person name="Zhou C."/>
            <person name="Zhu D."/>
            <person name="Lee S."/>
            <person name="Bess C."/>
            <person name="Blankenburg K."/>
            <person name="Forbes L."/>
            <person name="Fu Q."/>
            <person name="Gubbala S."/>
            <person name="Hirani K."/>
            <person name="Jayaseelan J.C."/>
            <person name="Lara F."/>
            <person name="Munidasa M."/>
            <person name="Palculict T."/>
            <person name="Patil S."/>
            <person name="Pu L.-L."/>
            <person name="Saada N."/>
            <person name="Tang L."/>
            <person name="Weissenberger G."/>
            <person name="Zhu Y."/>
            <person name="Hemphill L."/>
            <person name="Shang Y."/>
            <person name="Youmans B."/>
            <person name="Ayvaz T."/>
            <person name="Ross M."/>
            <person name="Santibanez J."/>
            <person name="Aqrawi P."/>
            <person name="Gross S."/>
            <person name="Joshi V."/>
            <person name="Fowler G."/>
            <person name="Nazareth L."/>
            <person name="Reid J."/>
            <person name="Worley K."/>
            <person name="Petrosino J."/>
            <person name="Highlander S."/>
            <person name="Gibbs R."/>
        </authorList>
    </citation>
    <scope>NUCLEOTIDE SEQUENCE [LARGE SCALE GENOMIC DNA]</scope>
    <source>
        <strain evidence="1 2">DSM 15606</strain>
    </source>
</reference>